<evidence type="ECO:0000313" key="2">
    <source>
        <dbReference type="Proteomes" id="UP000008068"/>
    </source>
</evidence>
<organism evidence="2">
    <name type="scientific">Caenorhabditis brenneri</name>
    <name type="common">Nematode worm</name>
    <dbReference type="NCBI Taxonomy" id="135651"/>
    <lineage>
        <taxon>Eukaryota</taxon>
        <taxon>Metazoa</taxon>
        <taxon>Ecdysozoa</taxon>
        <taxon>Nematoda</taxon>
        <taxon>Chromadorea</taxon>
        <taxon>Rhabditida</taxon>
        <taxon>Rhabditina</taxon>
        <taxon>Rhabditomorpha</taxon>
        <taxon>Rhabditoidea</taxon>
        <taxon>Rhabditidae</taxon>
        <taxon>Peloderinae</taxon>
        <taxon>Caenorhabditis</taxon>
    </lineage>
</organism>
<accession>G0MB91</accession>
<gene>
    <name evidence="1" type="ORF">CAEBREN_30703</name>
</gene>
<keyword evidence="2" id="KW-1185">Reference proteome</keyword>
<dbReference type="Proteomes" id="UP000008068">
    <property type="component" value="Unassembled WGS sequence"/>
</dbReference>
<sequence>MCQNGKKSSEGSFSIECVLRLT</sequence>
<dbReference type="HOGENOM" id="CLU_3425178_0_0_1"/>
<dbReference type="EMBL" id="GL379788">
    <property type="protein sequence ID" value="EGT40385.1"/>
    <property type="molecule type" value="Genomic_DNA"/>
</dbReference>
<dbReference type="InParanoid" id="G0MB91"/>
<name>G0MB91_CAEBE</name>
<dbReference type="AlphaFoldDB" id="G0MB91"/>
<protein>
    <submittedName>
        <fullName evidence="1">Uncharacterized protein</fullName>
    </submittedName>
</protein>
<proteinExistence type="predicted"/>
<evidence type="ECO:0000313" key="1">
    <source>
        <dbReference type="EMBL" id="EGT40385.1"/>
    </source>
</evidence>
<reference evidence="2" key="1">
    <citation type="submission" date="2011-07" db="EMBL/GenBank/DDBJ databases">
        <authorList>
            <consortium name="Caenorhabditis brenneri Sequencing and Analysis Consortium"/>
            <person name="Wilson R.K."/>
        </authorList>
    </citation>
    <scope>NUCLEOTIDE SEQUENCE [LARGE SCALE GENOMIC DNA]</scope>
    <source>
        <strain evidence="2">PB2801</strain>
    </source>
</reference>